<reference evidence="2" key="1">
    <citation type="journal article" date="2019" name="Int. J. Syst. Evol. Microbiol.">
        <title>The Global Catalogue of Microorganisms (GCM) 10K type strain sequencing project: providing services to taxonomists for standard genome sequencing and annotation.</title>
        <authorList>
            <consortium name="The Broad Institute Genomics Platform"/>
            <consortium name="The Broad Institute Genome Sequencing Center for Infectious Disease"/>
            <person name="Wu L."/>
            <person name="Ma J."/>
        </authorList>
    </citation>
    <scope>NUCLEOTIDE SEQUENCE [LARGE SCALE GENOMIC DNA]</scope>
    <source>
        <strain evidence="2">IBRC-M 10906</strain>
    </source>
</reference>
<evidence type="ECO:0000313" key="2">
    <source>
        <dbReference type="Proteomes" id="UP001597478"/>
    </source>
</evidence>
<name>A0ABW5WAA8_9PSEU</name>
<proteinExistence type="predicted"/>
<gene>
    <name evidence="1" type="ORF">ACFS2C_08970</name>
</gene>
<protein>
    <submittedName>
        <fullName evidence="1">DUF3445 domain-containing protein</fullName>
    </submittedName>
</protein>
<comment type="caution">
    <text evidence="1">The sequence shown here is derived from an EMBL/GenBank/DDBJ whole genome shotgun (WGS) entry which is preliminary data.</text>
</comment>
<dbReference type="Pfam" id="PF11927">
    <property type="entry name" value="HODM_asu-like"/>
    <property type="match status" value="1"/>
</dbReference>
<dbReference type="EMBL" id="JBHUOF010000008">
    <property type="protein sequence ID" value="MFD2799523.1"/>
    <property type="molecule type" value="Genomic_DNA"/>
</dbReference>
<organism evidence="1 2">
    <name type="scientific">Prauserella oleivorans</name>
    <dbReference type="NCBI Taxonomy" id="1478153"/>
    <lineage>
        <taxon>Bacteria</taxon>
        <taxon>Bacillati</taxon>
        <taxon>Actinomycetota</taxon>
        <taxon>Actinomycetes</taxon>
        <taxon>Pseudonocardiales</taxon>
        <taxon>Pseudonocardiaceae</taxon>
        <taxon>Prauserella</taxon>
    </lineage>
</organism>
<evidence type="ECO:0000313" key="1">
    <source>
        <dbReference type="EMBL" id="MFD2799523.1"/>
    </source>
</evidence>
<accession>A0ABW5WAA8</accession>
<dbReference type="Proteomes" id="UP001597478">
    <property type="component" value="Unassembled WGS sequence"/>
</dbReference>
<keyword evidence="2" id="KW-1185">Reference proteome</keyword>
<sequence>MTQTALPARIAQFPFPFRADTYRYSTNVEPARVPVSTEAGEWGAAILHIDEHYKSELDERARILRGDPSRLDVLPHMRPACWDALLTCLRELAAQYPDVFSLQEDGADLVWRNDLLGVTQRFREGDDESLPGGPLGFLGSQIQDDVVVLDQREGSLWADAGLVTFAADWSLRFDVGMRFLEVHGPVPRIHEEGVITRAEKFLMRLQPGQEYRRTNWTMSVGRRLDQSTELYPEWGRDRRIVAELPGDELARQLHLRVEVQHLIRLGDSGALLFLIRTYLLSLAELAQVPQWRRRFGAVLAELPEDMADYKGLTRFRRRAADWLLAV</sequence>
<dbReference type="RefSeq" id="WP_377389103.1">
    <property type="nucleotide sequence ID" value="NZ_JBHSAN010000015.1"/>
</dbReference>
<dbReference type="InterPro" id="IPR021848">
    <property type="entry name" value="HODM_asu-like"/>
</dbReference>